<dbReference type="PROSITE" id="PS00101">
    <property type="entry name" value="HEXAPEP_TRANSFERASES"/>
    <property type="match status" value="1"/>
</dbReference>
<dbReference type="PhylomeDB" id="A9A6X6"/>
<dbReference type="AlphaFoldDB" id="A9A6X6"/>
<gene>
    <name evidence="2" type="ordered locus">MmarC6_0587</name>
</gene>
<dbReference type="Gene3D" id="2.160.10.10">
    <property type="entry name" value="Hexapeptide repeat proteins"/>
    <property type="match status" value="1"/>
</dbReference>
<accession>A9A6X6</accession>
<sequence length="219" mass="25024">MFEILKYILINSFGEYYKIYRDRKFLKKSGINTKGLMNIEFAGSKYPKLSIGFGTYISSARIYCWDERVDLQIGKYCSFGSKITILAGGEHDKEWVSTYPFIDLWGIDELKYLKKLRSKGNIKIGSDVWVGTNVTILSGVNIGNGAIIGAGSVVTKDVPPYGIVAGNPAKLIKYRFLKDEIETLQKIKWWDWKTEKIRDNLELFPDIKCFLAENGEFNE</sequence>
<dbReference type="InterPro" id="IPR011004">
    <property type="entry name" value="Trimer_LpxA-like_sf"/>
</dbReference>
<dbReference type="SUPFAM" id="SSF51161">
    <property type="entry name" value="Trimeric LpxA-like enzymes"/>
    <property type="match status" value="1"/>
</dbReference>
<reference evidence="2" key="1">
    <citation type="submission" date="2007-10" db="EMBL/GenBank/DDBJ databases">
        <title>Complete sequence of Methanococcus maripaludis C6.</title>
        <authorList>
            <consortium name="US DOE Joint Genome Institute"/>
            <person name="Copeland A."/>
            <person name="Lucas S."/>
            <person name="Lapidus A."/>
            <person name="Barry K."/>
            <person name="Glavina del Rio T."/>
            <person name="Dalin E."/>
            <person name="Tice H."/>
            <person name="Pitluck S."/>
            <person name="Clum A."/>
            <person name="Schmutz J."/>
            <person name="Larimer F."/>
            <person name="Land M."/>
            <person name="Hauser L."/>
            <person name="Kyrpides N."/>
            <person name="Mikhailova N."/>
            <person name="Sieprawska-Lupa M."/>
            <person name="Whitman W.B."/>
            <person name="Richardson P."/>
        </authorList>
    </citation>
    <scope>NUCLEOTIDE SEQUENCE [LARGE SCALE GENOMIC DNA]</scope>
    <source>
        <strain evidence="2">C6</strain>
    </source>
</reference>
<name>A9A6X6_METM6</name>
<dbReference type="HOGENOM" id="CLU_051638_5_1_2"/>
<dbReference type="Pfam" id="PF00132">
    <property type="entry name" value="Hexapep"/>
    <property type="match status" value="1"/>
</dbReference>
<dbReference type="InterPro" id="IPR001451">
    <property type="entry name" value="Hexapep"/>
</dbReference>
<dbReference type="STRING" id="444158.MmarC6_0587"/>
<dbReference type="PANTHER" id="PTHR43300">
    <property type="entry name" value="ACETYLTRANSFERASE"/>
    <property type="match status" value="1"/>
</dbReference>
<dbReference type="InterPro" id="IPR050179">
    <property type="entry name" value="Trans_hexapeptide_repeat"/>
</dbReference>
<dbReference type="KEGG" id="mmx:MmarC6_0587"/>
<dbReference type="eggNOG" id="arCOG01854">
    <property type="taxonomic scope" value="Archaea"/>
</dbReference>
<evidence type="ECO:0000256" key="1">
    <source>
        <dbReference type="ARBA" id="ARBA00022679"/>
    </source>
</evidence>
<dbReference type="PANTHER" id="PTHR43300:SF11">
    <property type="entry name" value="ACETYLTRANSFERASE RV3034C-RELATED"/>
    <property type="match status" value="1"/>
</dbReference>
<keyword evidence="1 2" id="KW-0808">Transferase</keyword>
<dbReference type="EMBL" id="CP000867">
    <property type="protein sequence ID" value="ABX01404.1"/>
    <property type="molecule type" value="Genomic_DNA"/>
</dbReference>
<dbReference type="GO" id="GO:0016740">
    <property type="term" value="F:transferase activity"/>
    <property type="evidence" value="ECO:0007669"/>
    <property type="project" value="UniProtKB-KW"/>
</dbReference>
<proteinExistence type="predicted"/>
<evidence type="ECO:0000313" key="2">
    <source>
        <dbReference type="EMBL" id="ABX01404.1"/>
    </source>
</evidence>
<organism evidence="2">
    <name type="scientific">Methanococcus maripaludis (strain C6 / ATCC BAA-1332)</name>
    <dbReference type="NCBI Taxonomy" id="444158"/>
    <lineage>
        <taxon>Archaea</taxon>
        <taxon>Methanobacteriati</taxon>
        <taxon>Methanobacteriota</taxon>
        <taxon>Methanomada group</taxon>
        <taxon>Methanococci</taxon>
        <taxon>Methanococcales</taxon>
        <taxon>Methanococcaceae</taxon>
        <taxon>Methanococcus</taxon>
    </lineage>
</organism>
<dbReference type="CDD" id="cd03349">
    <property type="entry name" value="LbH_XAT"/>
    <property type="match status" value="1"/>
</dbReference>
<dbReference type="OrthoDB" id="30669at2157"/>
<protein>
    <submittedName>
        <fullName evidence="2">Acetyltransferase (Isoleucine patch superfamily)-like protein</fullName>
    </submittedName>
</protein>
<dbReference type="InterPro" id="IPR018357">
    <property type="entry name" value="Hexapep_transf_CS"/>
</dbReference>